<proteinExistence type="predicted"/>
<comment type="caution">
    <text evidence="2">The sequence shown here is derived from an EMBL/GenBank/DDBJ whole genome shotgun (WGS) entry which is preliminary data.</text>
</comment>
<evidence type="ECO:0000256" key="1">
    <source>
        <dbReference type="SAM" id="MobiDB-lite"/>
    </source>
</evidence>
<dbReference type="EMBL" id="ML996083">
    <property type="protein sequence ID" value="KAF2154854.1"/>
    <property type="molecule type" value="Genomic_DNA"/>
</dbReference>
<reference evidence="2" key="1">
    <citation type="journal article" date="2020" name="Stud. Mycol.">
        <title>101 Dothideomycetes genomes: a test case for predicting lifestyles and emergence of pathogens.</title>
        <authorList>
            <person name="Haridas S."/>
            <person name="Albert R."/>
            <person name="Binder M."/>
            <person name="Bloem J."/>
            <person name="Labutti K."/>
            <person name="Salamov A."/>
            <person name="Andreopoulos B."/>
            <person name="Baker S."/>
            <person name="Barry K."/>
            <person name="Bills G."/>
            <person name="Bluhm B."/>
            <person name="Cannon C."/>
            <person name="Castanera R."/>
            <person name="Culley D."/>
            <person name="Daum C."/>
            <person name="Ezra D."/>
            <person name="Gonzalez J."/>
            <person name="Henrissat B."/>
            <person name="Kuo A."/>
            <person name="Liang C."/>
            <person name="Lipzen A."/>
            <person name="Lutzoni F."/>
            <person name="Magnuson J."/>
            <person name="Mondo S."/>
            <person name="Nolan M."/>
            <person name="Ohm R."/>
            <person name="Pangilinan J."/>
            <person name="Park H.-J."/>
            <person name="Ramirez L."/>
            <person name="Alfaro M."/>
            <person name="Sun H."/>
            <person name="Tritt A."/>
            <person name="Yoshinaga Y."/>
            <person name="Zwiers L.-H."/>
            <person name="Turgeon B."/>
            <person name="Goodwin S."/>
            <person name="Spatafora J."/>
            <person name="Crous P."/>
            <person name="Grigoriev I."/>
        </authorList>
    </citation>
    <scope>NUCLEOTIDE SEQUENCE</scope>
    <source>
        <strain evidence="2">CBS 260.36</strain>
    </source>
</reference>
<feature type="region of interest" description="Disordered" evidence="1">
    <location>
        <begin position="1"/>
        <end position="23"/>
    </location>
</feature>
<evidence type="ECO:0000313" key="3">
    <source>
        <dbReference type="Proteomes" id="UP000799439"/>
    </source>
</evidence>
<evidence type="ECO:0000313" key="2">
    <source>
        <dbReference type="EMBL" id="KAF2154854.1"/>
    </source>
</evidence>
<accession>A0A9P4J4V7</accession>
<keyword evidence="3" id="KW-1185">Reference proteome</keyword>
<name>A0A9P4J4V7_9PEZI</name>
<dbReference type="AlphaFoldDB" id="A0A9P4J4V7"/>
<organism evidence="2 3">
    <name type="scientific">Myriangium duriaei CBS 260.36</name>
    <dbReference type="NCBI Taxonomy" id="1168546"/>
    <lineage>
        <taxon>Eukaryota</taxon>
        <taxon>Fungi</taxon>
        <taxon>Dikarya</taxon>
        <taxon>Ascomycota</taxon>
        <taxon>Pezizomycotina</taxon>
        <taxon>Dothideomycetes</taxon>
        <taxon>Dothideomycetidae</taxon>
        <taxon>Myriangiales</taxon>
        <taxon>Myriangiaceae</taxon>
        <taxon>Myriangium</taxon>
    </lineage>
</organism>
<feature type="region of interest" description="Disordered" evidence="1">
    <location>
        <begin position="90"/>
        <end position="110"/>
    </location>
</feature>
<sequence>MSVKLKSELHHGTTAPRHRTTGSGLVCHLPGQLQGNTRFPTHLHCHRGASPLKAQESGNPTISSYRDHILLLVQRTNALCLLPSHTAPAQSCSVGRGDDAGAPPGPDKAAVCGAARSDKATIPVAKQSASIPRTYFRNLVQTNYDMSEALLPTVSFEPRRRCRRTEQAAVFASTRRPCYRYPLSCAPWQSGITQPPHTRGRVHNAIVRGGARQYLSCCVGGSTSLRVRDDDTTIT</sequence>
<dbReference type="Proteomes" id="UP000799439">
    <property type="component" value="Unassembled WGS sequence"/>
</dbReference>
<protein>
    <submittedName>
        <fullName evidence="2">Uncharacterized protein</fullName>
    </submittedName>
</protein>
<gene>
    <name evidence="2" type="ORF">K461DRAFT_103249</name>
</gene>
<feature type="compositionally biased region" description="Basic and acidic residues" evidence="1">
    <location>
        <begin position="1"/>
        <end position="11"/>
    </location>
</feature>